<comment type="similarity">
    <text evidence="1">Belongs to the peptidase S33 family.</text>
</comment>
<reference evidence="6 7" key="2">
    <citation type="submission" date="2015-05" db="EMBL/GenBank/DDBJ databases">
        <authorList>
            <person name="Morales-Cruz A."/>
            <person name="Amrine K.C."/>
            <person name="Cantu D."/>
        </authorList>
    </citation>
    <scope>NUCLEOTIDE SEQUENCE [LARGE SCALE GENOMIC DNA]</scope>
    <source>
        <strain evidence="6">UCRPC4</strain>
    </source>
</reference>
<feature type="chain" id="PRO_5002544777" evidence="3">
    <location>
        <begin position="28"/>
        <end position="747"/>
    </location>
</feature>
<keyword evidence="3" id="KW-0732">Signal</keyword>
<proteinExistence type="inferred from homology"/>
<evidence type="ECO:0000256" key="3">
    <source>
        <dbReference type="SAM" id="SignalP"/>
    </source>
</evidence>
<protein>
    <submittedName>
        <fullName evidence="6">Putative alpha beta hydrolase fold-1</fullName>
    </submittedName>
</protein>
<accession>A0A0G2GQW8</accession>
<dbReference type="Pfam" id="PF25907">
    <property type="entry name" value="DUF7962"/>
    <property type="match status" value="1"/>
</dbReference>
<evidence type="ECO:0000259" key="5">
    <source>
        <dbReference type="Pfam" id="PF25907"/>
    </source>
</evidence>
<dbReference type="InterPro" id="IPR013595">
    <property type="entry name" value="Pept_S33_TAP-like_C"/>
</dbReference>
<dbReference type="PANTHER" id="PTHR43248">
    <property type="entry name" value="2-SUCCINYL-6-HYDROXY-2,4-CYCLOHEXADIENE-1-CARBOXYLATE SYNTHASE"/>
    <property type="match status" value="1"/>
</dbReference>
<dbReference type="SUPFAM" id="SSF53474">
    <property type="entry name" value="alpha/beta-Hydrolases"/>
    <property type="match status" value="2"/>
</dbReference>
<keyword evidence="2 6" id="KW-0378">Hydrolase</keyword>
<reference evidence="6 7" key="1">
    <citation type="submission" date="2015-05" db="EMBL/GenBank/DDBJ databases">
        <title>Distinctive expansion of gene families associated with plant cell wall degradation and secondary metabolism in the genomes of grapevine trunk pathogens.</title>
        <authorList>
            <person name="Lawrence D.P."/>
            <person name="Travadon R."/>
            <person name="Rolshausen P.E."/>
            <person name="Baumgartner K."/>
        </authorList>
    </citation>
    <scope>NUCLEOTIDE SEQUENCE [LARGE SCALE GENOMIC DNA]</scope>
    <source>
        <strain evidence="6">UCRPC4</strain>
    </source>
</reference>
<feature type="signal peptide" evidence="3">
    <location>
        <begin position="1"/>
        <end position="27"/>
    </location>
</feature>
<gene>
    <name evidence="6" type="ORF">UCRPC4_g04589</name>
</gene>
<dbReference type="Pfam" id="PF08386">
    <property type="entry name" value="Abhydrolase_4"/>
    <property type="match status" value="1"/>
</dbReference>
<keyword evidence="7" id="KW-1185">Reference proteome</keyword>
<organism evidence="6 7">
    <name type="scientific">Phaeomoniella chlamydospora</name>
    <name type="common">Phaeoacremonium chlamydosporum</name>
    <dbReference type="NCBI Taxonomy" id="158046"/>
    <lineage>
        <taxon>Eukaryota</taxon>
        <taxon>Fungi</taxon>
        <taxon>Dikarya</taxon>
        <taxon>Ascomycota</taxon>
        <taxon>Pezizomycotina</taxon>
        <taxon>Eurotiomycetes</taxon>
        <taxon>Chaetothyriomycetidae</taxon>
        <taxon>Phaeomoniellales</taxon>
        <taxon>Phaeomoniellaceae</taxon>
        <taxon>Phaeomoniella</taxon>
    </lineage>
</organism>
<evidence type="ECO:0000256" key="1">
    <source>
        <dbReference type="ARBA" id="ARBA00010088"/>
    </source>
</evidence>
<dbReference type="Proteomes" id="UP000053317">
    <property type="component" value="Unassembled WGS sequence"/>
</dbReference>
<feature type="domain" description="Peptidase S33 tripeptidyl aminopeptidase-like C-terminal" evidence="4">
    <location>
        <begin position="465"/>
        <end position="569"/>
    </location>
</feature>
<dbReference type="InterPro" id="IPR029058">
    <property type="entry name" value="AB_hydrolase_fold"/>
</dbReference>
<comment type="caution">
    <text evidence="6">The sequence shown here is derived from an EMBL/GenBank/DDBJ whole genome shotgun (WGS) entry which is preliminary data.</text>
</comment>
<dbReference type="InterPro" id="IPR051601">
    <property type="entry name" value="Serine_prot/Carboxylest_S33"/>
</dbReference>
<evidence type="ECO:0000313" key="6">
    <source>
        <dbReference type="EMBL" id="KKY19215.1"/>
    </source>
</evidence>
<dbReference type="OrthoDB" id="425534at2759"/>
<evidence type="ECO:0000256" key="2">
    <source>
        <dbReference type="ARBA" id="ARBA00022801"/>
    </source>
</evidence>
<evidence type="ECO:0000313" key="7">
    <source>
        <dbReference type="Proteomes" id="UP000053317"/>
    </source>
</evidence>
<evidence type="ECO:0000259" key="4">
    <source>
        <dbReference type="Pfam" id="PF08386"/>
    </source>
</evidence>
<dbReference type="Gene3D" id="3.40.30.110">
    <property type="match status" value="1"/>
</dbReference>
<feature type="domain" description="DUF7962" evidence="5">
    <location>
        <begin position="646"/>
        <end position="727"/>
    </location>
</feature>
<dbReference type="Gene3D" id="3.40.50.1820">
    <property type="entry name" value="alpha/beta hydrolase"/>
    <property type="match status" value="1"/>
</dbReference>
<dbReference type="PANTHER" id="PTHR43248:SF25">
    <property type="entry name" value="AB HYDROLASE-1 DOMAIN-CONTAINING PROTEIN-RELATED"/>
    <property type="match status" value="1"/>
</dbReference>
<dbReference type="AlphaFoldDB" id="A0A0G2GQW8"/>
<dbReference type="EMBL" id="LCWF01000109">
    <property type="protein sequence ID" value="KKY19215.1"/>
    <property type="molecule type" value="Genomic_DNA"/>
</dbReference>
<dbReference type="InterPro" id="IPR058268">
    <property type="entry name" value="DUF7962"/>
</dbReference>
<sequence>MCSSFATNSIGHSFLLWAAITVSLVTANKTNETDSFDWSTIKPLPYLNYTDCYNGYKCAKLSLPLDWLNLTNPNNVSIAITKLPAAIERSDPSFGGPIVLNPGGPSGSGVSLVRRAGHKIQRIVDGTKHFDILSFDPRGVAFSEPNGHCFADTRKLELFNAKLGAVGDVHHSEDALRFQWAAKNAQGMLCSSSNVSGFSNGDNIRDFMSTPSVARDMIAIAEAEDELQKEIVKKTNFIGKGRTQVSMSNKSEKTLLQYWGFSYGTILGNTFVSLFPDRVGRVILDGVADAPDYMATGWTTNLQDTEKVVASFYSDCFLGGDRCPLYRSTDIEPADIEERYHSIIGRLKEFPIPVVDNGDARLITDYDVRYAMFRALYKPLVKFPELATALNGILTGNYTPIMSIIGDPVAVNNGNRNSTIPFPADEYNFEEQVEAAIACGDGRDVRNTTLDEFKSYIDLLVSQSPTVGPFWSAIAMACFGWQFRPKWRFEGPFVTAEQNATNHPILLIGNTGDPVTPLRNAFAASAKHEGSVVLTQNSNGHCSLLPTANECTARYVRAYFNDGTMPEQGAMQPPILPRPDVHSLGINYRRIPLLAMGRDVYCDTRLILRKLEEKFPEGALSASQPDHKALQSLLDKWTVETVFPWAAQLIPSSLPIMQDPKFQQDRKDFSGANWDKDSIEAARPEALIHIRDSFAILETTLLADGRDWILKTDKPSLADIQGTYTLDIYAFHCAQLTNYQLSGCSIG</sequence>
<name>A0A0G2GQW8_PHACM</name>
<dbReference type="GO" id="GO:0016787">
    <property type="term" value="F:hydrolase activity"/>
    <property type="evidence" value="ECO:0007669"/>
    <property type="project" value="UniProtKB-KW"/>
</dbReference>